<dbReference type="PANTHER" id="PTHR20855:SF129">
    <property type="entry name" value="HEMOLYSIN-3 HOMOLOG"/>
    <property type="match status" value="1"/>
</dbReference>
<protein>
    <submittedName>
        <fullName evidence="8">Hemolysin III-like protein</fullName>
    </submittedName>
</protein>
<evidence type="ECO:0000256" key="6">
    <source>
        <dbReference type="PIRSR" id="PIRSR604254-1"/>
    </source>
</evidence>
<dbReference type="EMBL" id="AYYO01000010">
    <property type="protein sequence ID" value="KRM55995.1"/>
    <property type="molecule type" value="Genomic_DNA"/>
</dbReference>
<dbReference type="NCBIfam" id="TIGR01065">
    <property type="entry name" value="hlyIII"/>
    <property type="match status" value="1"/>
</dbReference>
<dbReference type="GO" id="GO:0046872">
    <property type="term" value="F:metal ion binding"/>
    <property type="evidence" value="ECO:0007669"/>
    <property type="project" value="UniProtKB-KW"/>
</dbReference>
<dbReference type="GO" id="GO:0012505">
    <property type="term" value="C:endomembrane system"/>
    <property type="evidence" value="ECO:0007669"/>
    <property type="project" value="UniProtKB-SubCell"/>
</dbReference>
<evidence type="ECO:0000256" key="2">
    <source>
        <dbReference type="ARBA" id="ARBA00008488"/>
    </source>
</evidence>
<evidence type="ECO:0000313" key="9">
    <source>
        <dbReference type="Proteomes" id="UP000051679"/>
    </source>
</evidence>
<feature type="transmembrane region" description="Helical" evidence="7">
    <location>
        <begin position="172"/>
        <end position="191"/>
    </location>
</feature>
<dbReference type="PANTHER" id="PTHR20855">
    <property type="entry name" value="ADIPOR/PROGESTIN RECEPTOR-RELATED"/>
    <property type="match status" value="1"/>
</dbReference>
<keyword evidence="5 7" id="KW-0472">Membrane</keyword>
<feature type="transmembrane region" description="Helical" evidence="7">
    <location>
        <begin position="198"/>
        <end position="221"/>
    </location>
</feature>
<feature type="binding site" evidence="6">
    <location>
        <position position="200"/>
    </location>
    <ligand>
        <name>Zn(2+)</name>
        <dbReference type="ChEBI" id="CHEBI:29105"/>
    </ligand>
</feature>
<feature type="transmembrane region" description="Helical" evidence="7">
    <location>
        <begin position="95"/>
        <end position="113"/>
    </location>
</feature>
<dbReference type="STRING" id="1291052.FC18_GL000777"/>
<comment type="subcellular location">
    <subcellularLocation>
        <location evidence="1">Endomembrane system</location>
        <topology evidence="1">Multi-pass membrane protein</topology>
    </subcellularLocation>
</comment>
<dbReference type="GO" id="GO:0016020">
    <property type="term" value="C:membrane"/>
    <property type="evidence" value="ECO:0007669"/>
    <property type="project" value="InterPro"/>
</dbReference>
<keyword evidence="4 7" id="KW-1133">Transmembrane helix</keyword>
<sequence length="222" mass="24169">MEDTNMMATAPKTNQRLYALYNEIWSAITHGIGILLATAATTLLILKAAATGDALRIVAFTGFGIALILLYTASTLFHALYFTKARHIFQVMDHSGVFILIAGSYLPYCLIAIGGRMGITLLAVIWLLCAAGIGLDCFFVGRFKKLEVAIYIILGWMCVVAAEPLATHLGAIGIGLLVAGGVSYTLGALLYTQRQIPYIHVIWHLFVMAGSAFMFFSIYFFV</sequence>
<feature type="binding site" evidence="6">
    <location>
        <position position="78"/>
    </location>
    <ligand>
        <name>Zn(2+)</name>
        <dbReference type="ChEBI" id="CHEBI:29105"/>
    </ligand>
</feature>
<dbReference type="InterPro" id="IPR004254">
    <property type="entry name" value="AdipoR/HlyIII-related"/>
</dbReference>
<proteinExistence type="inferred from homology"/>
<dbReference type="Pfam" id="PF03006">
    <property type="entry name" value="HlyIII"/>
    <property type="match status" value="1"/>
</dbReference>
<evidence type="ECO:0000256" key="5">
    <source>
        <dbReference type="ARBA" id="ARBA00023136"/>
    </source>
</evidence>
<keyword evidence="9" id="KW-1185">Reference proteome</keyword>
<reference evidence="8 9" key="1">
    <citation type="journal article" date="2015" name="Genome Announc.">
        <title>Expanding the biotechnology potential of lactobacilli through comparative genomics of 213 strains and associated genera.</title>
        <authorList>
            <person name="Sun Z."/>
            <person name="Harris H.M."/>
            <person name="McCann A."/>
            <person name="Guo C."/>
            <person name="Argimon S."/>
            <person name="Zhang W."/>
            <person name="Yang X."/>
            <person name="Jeffery I.B."/>
            <person name="Cooney J.C."/>
            <person name="Kagawa T.F."/>
            <person name="Liu W."/>
            <person name="Song Y."/>
            <person name="Salvetti E."/>
            <person name="Wrobel A."/>
            <person name="Rasinkangas P."/>
            <person name="Parkhill J."/>
            <person name="Rea M.C."/>
            <person name="O'Sullivan O."/>
            <person name="Ritari J."/>
            <person name="Douillard F.P."/>
            <person name="Paul Ross R."/>
            <person name="Yang R."/>
            <person name="Briner A.E."/>
            <person name="Felis G.E."/>
            <person name="de Vos W.M."/>
            <person name="Barrangou R."/>
            <person name="Klaenhammer T.R."/>
            <person name="Caufield P.W."/>
            <person name="Cui Y."/>
            <person name="Zhang H."/>
            <person name="O'Toole P.W."/>
        </authorList>
    </citation>
    <scope>NUCLEOTIDE SEQUENCE [LARGE SCALE GENOMIC DNA]</scope>
    <source>
        <strain evidence="8 9">DSM 20505</strain>
    </source>
</reference>
<gene>
    <name evidence="8" type="ORF">FC18_GL000777</name>
</gene>
<feature type="transmembrane region" description="Helical" evidence="7">
    <location>
        <begin position="119"/>
        <end position="141"/>
    </location>
</feature>
<accession>A0A0R1ZV96</accession>
<evidence type="ECO:0000256" key="7">
    <source>
        <dbReference type="SAM" id="Phobius"/>
    </source>
</evidence>
<dbReference type="InterPro" id="IPR005744">
    <property type="entry name" value="Hy-lIII"/>
</dbReference>
<dbReference type="PATRIC" id="fig|1291052.5.peg.793"/>
<dbReference type="Proteomes" id="UP000051679">
    <property type="component" value="Unassembled WGS sequence"/>
</dbReference>
<feature type="binding site" evidence="6">
    <location>
        <position position="204"/>
    </location>
    <ligand>
        <name>Zn(2+)</name>
        <dbReference type="ChEBI" id="CHEBI:29105"/>
    </ligand>
</feature>
<keyword evidence="6" id="KW-0479">Metal-binding</keyword>
<evidence type="ECO:0000256" key="4">
    <source>
        <dbReference type="ARBA" id="ARBA00022989"/>
    </source>
</evidence>
<comment type="caution">
    <text evidence="8">The sequence shown here is derived from an EMBL/GenBank/DDBJ whole genome shotgun (WGS) entry which is preliminary data.</text>
</comment>
<feature type="transmembrane region" description="Helical" evidence="7">
    <location>
        <begin position="57"/>
        <end position="83"/>
    </location>
</feature>
<evidence type="ECO:0000313" key="8">
    <source>
        <dbReference type="EMBL" id="KRM55995.1"/>
    </source>
</evidence>
<evidence type="ECO:0000256" key="3">
    <source>
        <dbReference type="ARBA" id="ARBA00022692"/>
    </source>
</evidence>
<keyword evidence="6" id="KW-0862">Zinc</keyword>
<feature type="transmembrane region" description="Helical" evidence="7">
    <location>
        <begin position="148"/>
        <end position="166"/>
    </location>
</feature>
<dbReference type="AlphaFoldDB" id="A0A0R1ZV96"/>
<comment type="similarity">
    <text evidence="2">Belongs to the UPF0073 (Hly-III) family.</text>
</comment>
<dbReference type="GO" id="GO:0140911">
    <property type="term" value="F:pore-forming activity"/>
    <property type="evidence" value="ECO:0007669"/>
    <property type="project" value="InterPro"/>
</dbReference>
<keyword evidence="3 7" id="KW-0812">Transmembrane</keyword>
<name>A0A0R1ZV96_9LACO</name>
<evidence type="ECO:0000256" key="1">
    <source>
        <dbReference type="ARBA" id="ARBA00004127"/>
    </source>
</evidence>
<feature type="transmembrane region" description="Helical" evidence="7">
    <location>
        <begin position="20"/>
        <end position="45"/>
    </location>
</feature>
<organism evidence="8 9">
    <name type="scientific">Lacticaseibacillus sharpeae JCM 1186 = DSM 20505</name>
    <dbReference type="NCBI Taxonomy" id="1291052"/>
    <lineage>
        <taxon>Bacteria</taxon>
        <taxon>Bacillati</taxon>
        <taxon>Bacillota</taxon>
        <taxon>Bacilli</taxon>
        <taxon>Lactobacillales</taxon>
        <taxon>Lactobacillaceae</taxon>
        <taxon>Lacticaseibacillus</taxon>
    </lineage>
</organism>